<organism evidence="4 5">
    <name type="scientific">Basidiobolus ranarum</name>
    <dbReference type="NCBI Taxonomy" id="34480"/>
    <lineage>
        <taxon>Eukaryota</taxon>
        <taxon>Fungi</taxon>
        <taxon>Fungi incertae sedis</taxon>
        <taxon>Zoopagomycota</taxon>
        <taxon>Entomophthoromycotina</taxon>
        <taxon>Basidiobolomycetes</taxon>
        <taxon>Basidiobolales</taxon>
        <taxon>Basidiobolaceae</taxon>
        <taxon>Basidiobolus</taxon>
    </lineage>
</organism>
<name>A0ABR2VSM0_9FUNG</name>
<accession>A0ABR2VSM0</accession>
<evidence type="ECO:0000256" key="2">
    <source>
        <dbReference type="ARBA" id="ARBA00022801"/>
    </source>
</evidence>
<dbReference type="PANTHER" id="PTHR46118">
    <property type="entry name" value="PROTEIN ABHD11"/>
    <property type="match status" value="1"/>
</dbReference>
<dbReference type="SUPFAM" id="SSF53474">
    <property type="entry name" value="alpha/beta-Hydrolases"/>
    <property type="match status" value="1"/>
</dbReference>
<dbReference type="Gene3D" id="3.40.50.1820">
    <property type="entry name" value="alpha/beta hydrolase"/>
    <property type="match status" value="1"/>
</dbReference>
<gene>
    <name evidence="4" type="ORF">K7432_012224</name>
</gene>
<keyword evidence="2" id="KW-0378">Hydrolase</keyword>
<reference evidence="4 5" key="1">
    <citation type="submission" date="2023-04" db="EMBL/GenBank/DDBJ databases">
        <title>Genome of Basidiobolus ranarum AG-B5.</title>
        <authorList>
            <person name="Stajich J.E."/>
            <person name="Carter-House D."/>
            <person name="Gryganskyi A."/>
        </authorList>
    </citation>
    <scope>NUCLEOTIDE SEQUENCE [LARGE SCALE GENOMIC DNA]</scope>
    <source>
        <strain evidence="4 5">AG-B5</strain>
    </source>
</reference>
<dbReference type="EMBL" id="JASJQH010007912">
    <property type="protein sequence ID" value="KAK9700368.1"/>
    <property type="molecule type" value="Genomic_DNA"/>
</dbReference>
<sequence>MSILQRVSSNLYSHCQRNVKQGVSSLLINREFHSTLTSNNPRVQLKYDHHEAVGIGAERSQTPLLILHGLFGSKKNWKTLAKRYVSGLNTDVYAVDLRNHGESPHLEPLNYEALAEDVSEFLKEKGLTKVNVIGHSMGGKVAMTLGLNKPAQLEKLIVADMSPVNAKLSNDFYYYIDSMKKVEEGKHTKQSTAEADLMQYIPDAGIRLFLMTNLKKDSDGIYRWRVPLDIIREHLEELGNFPVKEGSKEFTKPTLFVAGSKSNYVKKDYHPVIKSFFPSVEFTELDAGHWVHAEKPKEFLDLTIKFLKQ</sequence>
<evidence type="ECO:0000313" key="5">
    <source>
        <dbReference type="Proteomes" id="UP001479436"/>
    </source>
</evidence>
<evidence type="ECO:0000256" key="1">
    <source>
        <dbReference type="ARBA" id="ARBA00008645"/>
    </source>
</evidence>
<dbReference type="InterPro" id="IPR029058">
    <property type="entry name" value="AB_hydrolase_fold"/>
</dbReference>
<dbReference type="InterPro" id="IPR000073">
    <property type="entry name" value="AB_hydrolase_1"/>
</dbReference>
<comment type="caution">
    <text evidence="4">The sequence shown here is derived from an EMBL/GenBank/DDBJ whole genome shotgun (WGS) entry which is preliminary data.</text>
</comment>
<dbReference type="Pfam" id="PF00561">
    <property type="entry name" value="Abhydrolase_1"/>
    <property type="match status" value="1"/>
</dbReference>
<evidence type="ECO:0000259" key="3">
    <source>
        <dbReference type="Pfam" id="PF00561"/>
    </source>
</evidence>
<keyword evidence="5" id="KW-1185">Reference proteome</keyword>
<feature type="domain" description="AB hydrolase-1" evidence="3">
    <location>
        <begin position="63"/>
        <end position="296"/>
    </location>
</feature>
<evidence type="ECO:0000313" key="4">
    <source>
        <dbReference type="EMBL" id="KAK9700368.1"/>
    </source>
</evidence>
<dbReference type="Proteomes" id="UP001479436">
    <property type="component" value="Unassembled WGS sequence"/>
</dbReference>
<dbReference type="PRINTS" id="PR00111">
    <property type="entry name" value="ABHYDROLASE"/>
</dbReference>
<comment type="similarity">
    <text evidence="1">Belongs to the AB hydrolase superfamily.</text>
</comment>
<dbReference type="PANTHER" id="PTHR46118:SF4">
    <property type="entry name" value="PROTEIN ABHD11"/>
    <property type="match status" value="1"/>
</dbReference>
<proteinExistence type="inferred from homology"/>
<protein>
    <recommendedName>
        <fullName evidence="3">AB hydrolase-1 domain-containing protein</fullName>
    </recommendedName>
</protein>